<keyword evidence="1" id="KW-0732">Signal</keyword>
<feature type="signal peptide" evidence="1">
    <location>
        <begin position="1"/>
        <end position="24"/>
    </location>
</feature>
<dbReference type="GO" id="GO:0015889">
    <property type="term" value="P:cobalamin transport"/>
    <property type="evidence" value="ECO:0007669"/>
    <property type="project" value="TreeGrafter"/>
</dbReference>
<comment type="caution">
    <text evidence="2">The sequence shown here is derived from an EMBL/GenBank/DDBJ whole genome shotgun (WGS) entry which is preliminary data.</text>
</comment>
<keyword evidence="3" id="KW-1185">Reference proteome</keyword>
<dbReference type="PANTHER" id="PTHR10559:SF18">
    <property type="entry name" value="TRANSCOBALAMIN II"/>
    <property type="match status" value="1"/>
</dbReference>
<proteinExistence type="predicted"/>
<dbReference type="EMBL" id="JADWDJ010000002">
    <property type="protein sequence ID" value="KAG5284112.1"/>
    <property type="molecule type" value="Genomic_DNA"/>
</dbReference>
<organism evidence="2 3">
    <name type="scientific">Alosa alosa</name>
    <name type="common">allis shad</name>
    <dbReference type="NCBI Taxonomy" id="278164"/>
    <lineage>
        <taxon>Eukaryota</taxon>
        <taxon>Metazoa</taxon>
        <taxon>Chordata</taxon>
        <taxon>Craniata</taxon>
        <taxon>Vertebrata</taxon>
        <taxon>Euteleostomi</taxon>
        <taxon>Actinopterygii</taxon>
        <taxon>Neopterygii</taxon>
        <taxon>Teleostei</taxon>
        <taxon>Clupei</taxon>
        <taxon>Clupeiformes</taxon>
        <taxon>Clupeoidei</taxon>
        <taxon>Clupeidae</taxon>
        <taxon>Alosa</taxon>
    </lineage>
</organism>
<accession>A0AAV6HDZ8</accession>
<feature type="chain" id="PRO_5043989155" description="DUF4430 domain-containing protein" evidence="1">
    <location>
        <begin position="25"/>
        <end position="137"/>
    </location>
</feature>
<dbReference type="PANTHER" id="PTHR10559">
    <property type="entry name" value="TRANSCOBALAMIN-1/GASTRIC INTRINSIC FACTOR"/>
    <property type="match status" value="1"/>
</dbReference>
<dbReference type="AlphaFoldDB" id="A0AAV6HDZ8"/>
<sequence>MALRLDSALCWVVLVQLLGLQILAEPLKEAPVSLSVVSDVSNEAPQLYHTSALPRGSLLGALKRLQDANSDFKFTGTEDPDYGFYLESVNGVAGSESDHTYWQILTDVHGSPTPIDVGVGCYTPKPYEHIILKLTTW</sequence>
<dbReference type="Gene3D" id="2.170.130.30">
    <property type="match status" value="1"/>
</dbReference>
<name>A0AAV6HDZ8_9TELE</name>
<evidence type="ECO:0000256" key="1">
    <source>
        <dbReference type="SAM" id="SignalP"/>
    </source>
</evidence>
<reference evidence="2" key="1">
    <citation type="submission" date="2020-10" db="EMBL/GenBank/DDBJ databases">
        <title>Chromosome-scale genome assembly of the Allis shad, Alosa alosa.</title>
        <authorList>
            <person name="Margot Z."/>
            <person name="Christophe K."/>
            <person name="Cabau C."/>
            <person name="Louis A."/>
            <person name="Berthelot C."/>
            <person name="Parey E."/>
            <person name="Roest Crollius H."/>
            <person name="Montfort J."/>
            <person name="Robinson-Rechavi M."/>
            <person name="Bucao C."/>
            <person name="Bouchez O."/>
            <person name="Gislard M."/>
            <person name="Lluch J."/>
            <person name="Milhes M."/>
            <person name="Lampietro C."/>
            <person name="Lopez Roques C."/>
            <person name="Donnadieu C."/>
            <person name="Braasch I."/>
            <person name="Desvignes T."/>
            <person name="Postlethwait J."/>
            <person name="Bobe J."/>
            <person name="Guiguen Y."/>
        </authorList>
    </citation>
    <scope>NUCLEOTIDE SEQUENCE</scope>
    <source>
        <strain evidence="2">M-15738</strain>
        <tissue evidence="2">Blood</tissue>
    </source>
</reference>
<dbReference type="GO" id="GO:0005615">
    <property type="term" value="C:extracellular space"/>
    <property type="evidence" value="ECO:0007669"/>
    <property type="project" value="TreeGrafter"/>
</dbReference>
<dbReference type="InterPro" id="IPR051588">
    <property type="entry name" value="Cobalamin_Transport"/>
</dbReference>
<evidence type="ECO:0000313" key="3">
    <source>
        <dbReference type="Proteomes" id="UP000823561"/>
    </source>
</evidence>
<evidence type="ECO:0008006" key="4">
    <source>
        <dbReference type="Google" id="ProtNLM"/>
    </source>
</evidence>
<dbReference type="Proteomes" id="UP000823561">
    <property type="component" value="Chromosome 2"/>
</dbReference>
<evidence type="ECO:0000313" key="2">
    <source>
        <dbReference type="EMBL" id="KAG5284112.1"/>
    </source>
</evidence>
<gene>
    <name evidence="2" type="ORF">AALO_G00023090</name>
</gene>
<protein>
    <recommendedName>
        <fullName evidence="4">DUF4430 domain-containing protein</fullName>
    </recommendedName>
</protein>
<dbReference type="GO" id="GO:0031419">
    <property type="term" value="F:cobalamin binding"/>
    <property type="evidence" value="ECO:0007669"/>
    <property type="project" value="TreeGrafter"/>
</dbReference>